<evidence type="ECO:0000256" key="1">
    <source>
        <dbReference type="SAM" id="Phobius"/>
    </source>
</evidence>
<comment type="caution">
    <text evidence="2">The sequence shown here is derived from an EMBL/GenBank/DDBJ whole genome shotgun (WGS) entry which is preliminary data.</text>
</comment>
<dbReference type="EMBL" id="FOSK01000001">
    <property type="protein sequence ID" value="SFJ88615.1"/>
    <property type="molecule type" value="Genomic_DNA"/>
</dbReference>
<dbReference type="RefSeq" id="WP_093515984.1">
    <property type="nucleotide sequence ID" value="NZ_FOSK01000001.1"/>
</dbReference>
<keyword evidence="3" id="KW-1185">Reference proteome</keyword>
<reference evidence="2 3" key="1">
    <citation type="submission" date="2016-10" db="EMBL/GenBank/DDBJ databases">
        <authorList>
            <person name="Varghese N."/>
            <person name="Submissions S."/>
        </authorList>
    </citation>
    <scope>NUCLEOTIDE SEQUENCE [LARGE SCALE GENOMIC DNA]</scope>
    <source>
        <strain evidence="2 3">DSM 16392</strain>
    </source>
</reference>
<organism evidence="2 3">
    <name type="scientific">Pseudovibrio ascidiaceicola</name>
    <dbReference type="NCBI Taxonomy" id="285279"/>
    <lineage>
        <taxon>Bacteria</taxon>
        <taxon>Pseudomonadati</taxon>
        <taxon>Pseudomonadota</taxon>
        <taxon>Alphaproteobacteria</taxon>
        <taxon>Hyphomicrobiales</taxon>
        <taxon>Stappiaceae</taxon>
        <taxon>Pseudovibrio</taxon>
    </lineage>
</organism>
<accession>A0A1I3V068</accession>
<feature type="transmembrane region" description="Helical" evidence="1">
    <location>
        <begin position="53"/>
        <end position="75"/>
    </location>
</feature>
<feature type="transmembrane region" description="Helical" evidence="1">
    <location>
        <begin position="143"/>
        <end position="161"/>
    </location>
</feature>
<keyword evidence="1" id="KW-0812">Transmembrane</keyword>
<keyword evidence="1" id="KW-1133">Transmembrane helix</keyword>
<evidence type="ECO:0000313" key="2">
    <source>
        <dbReference type="EMBL" id="SFJ88615.1"/>
    </source>
</evidence>
<dbReference type="Proteomes" id="UP000199598">
    <property type="component" value="Unassembled WGS sequence"/>
</dbReference>
<feature type="transmembrane region" description="Helical" evidence="1">
    <location>
        <begin position="87"/>
        <end position="108"/>
    </location>
</feature>
<name>A0A1I3V068_9HYPH</name>
<gene>
    <name evidence="2" type="ORF">SAMN04488518_101126</name>
</gene>
<evidence type="ECO:0000313" key="3">
    <source>
        <dbReference type="Proteomes" id="UP000199598"/>
    </source>
</evidence>
<proteinExistence type="predicted"/>
<protein>
    <submittedName>
        <fullName evidence="2">Uncharacterized protein</fullName>
    </submittedName>
</protein>
<sequence length="181" mass="18767">MIDGTKLFIQLLRIALGFSLAIIAAGLFLSWGFFRTLSVHGGPEADIIQLLVITWSTIISASAIGALSLIPSGFAIGFAELMKWRGVIYHVSAGGLIALVLWGIGGALPADLFYASNEAGSFIAYSTPGSATPTPASEGFRPGSSIAASAGFIAGFIYWIVAGKGSGGWWIDKPSSPKGSR</sequence>
<keyword evidence="1" id="KW-0472">Membrane</keyword>
<feature type="transmembrane region" description="Helical" evidence="1">
    <location>
        <begin position="12"/>
        <end position="33"/>
    </location>
</feature>